<evidence type="ECO:0000313" key="2">
    <source>
        <dbReference type="Proteomes" id="UP000823775"/>
    </source>
</evidence>
<dbReference type="Proteomes" id="UP000823775">
    <property type="component" value="Unassembled WGS sequence"/>
</dbReference>
<keyword evidence="2" id="KW-1185">Reference proteome</keyword>
<protein>
    <submittedName>
        <fullName evidence="1">Uncharacterized protein</fullName>
    </submittedName>
</protein>
<proteinExistence type="predicted"/>
<organism evidence="1 2">
    <name type="scientific">Datura stramonium</name>
    <name type="common">Jimsonweed</name>
    <name type="synonym">Common thornapple</name>
    <dbReference type="NCBI Taxonomy" id="4076"/>
    <lineage>
        <taxon>Eukaryota</taxon>
        <taxon>Viridiplantae</taxon>
        <taxon>Streptophyta</taxon>
        <taxon>Embryophyta</taxon>
        <taxon>Tracheophyta</taxon>
        <taxon>Spermatophyta</taxon>
        <taxon>Magnoliopsida</taxon>
        <taxon>eudicotyledons</taxon>
        <taxon>Gunneridae</taxon>
        <taxon>Pentapetalae</taxon>
        <taxon>asterids</taxon>
        <taxon>lamiids</taxon>
        <taxon>Solanales</taxon>
        <taxon>Solanaceae</taxon>
        <taxon>Solanoideae</taxon>
        <taxon>Datureae</taxon>
        <taxon>Datura</taxon>
    </lineage>
</organism>
<sequence length="93" mass="10560">VTKPLRMVTIMGLDLELPPMINHYSIMSFDNPTATQRTLDTSLQGYPTIIKFKKKGGPPNTYANNAVFLLIISIFHSMRTHQLLHTTQVPQQH</sequence>
<dbReference type="EMBL" id="JACEIK010017085">
    <property type="protein sequence ID" value="MCE5165784.1"/>
    <property type="molecule type" value="Genomic_DNA"/>
</dbReference>
<evidence type="ECO:0000313" key="1">
    <source>
        <dbReference type="EMBL" id="MCE5165784.1"/>
    </source>
</evidence>
<accession>A0ABS8Y3Z6</accession>
<name>A0ABS8Y3Z6_DATST</name>
<gene>
    <name evidence="1" type="ORF">HAX54_012267</name>
</gene>
<comment type="caution">
    <text evidence="1">The sequence shown here is derived from an EMBL/GenBank/DDBJ whole genome shotgun (WGS) entry which is preliminary data.</text>
</comment>
<reference evidence="1 2" key="1">
    <citation type="journal article" date="2021" name="BMC Genomics">
        <title>Datura genome reveals duplications of psychoactive alkaloid biosynthetic genes and high mutation rate following tissue culture.</title>
        <authorList>
            <person name="Rajewski A."/>
            <person name="Carter-House D."/>
            <person name="Stajich J."/>
            <person name="Litt A."/>
        </authorList>
    </citation>
    <scope>NUCLEOTIDE SEQUENCE [LARGE SCALE GENOMIC DNA]</scope>
    <source>
        <strain evidence="1">AR-01</strain>
    </source>
</reference>
<feature type="non-terminal residue" evidence="1">
    <location>
        <position position="93"/>
    </location>
</feature>
<feature type="non-terminal residue" evidence="1">
    <location>
        <position position="1"/>
    </location>
</feature>